<evidence type="ECO:0000313" key="15">
    <source>
        <dbReference type="Proteomes" id="UP000013827"/>
    </source>
</evidence>
<feature type="domain" description="Peptidase M16 middle/third" evidence="12">
    <location>
        <begin position="393"/>
        <end position="713"/>
    </location>
</feature>
<evidence type="ECO:0000313" key="14">
    <source>
        <dbReference type="EnsemblProtists" id="EOD23523"/>
    </source>
</evidence>
<feature type="domain" description="Peptidase M16 C-terminal" evidence="11">
    <location>
        <begin position="214"/>
        <end position="380"/>
    </location>
</feature>
<evidence type="ECO:0000259" key="13">
    <source>
        <dbReference type="Pfam" id="PF22456"/>
    </source>
</evidence>
<dbReference type="FunFam" id="3.30.830.10:FF:000012">
    <property type="entry name" value="Protease 3"/>
    <property type="match status" value="1"/>
</dbReference>
<feature type="domain" description="Coenzyme PQQ synthesis protein F-like C-terminal lobe" evidence="13">
    <location>
        <begin position="822"/>
        <end position="920"/>
    </location>
</feature>
<feature type="domain" description="Peptidase M16 N-terminal" evidence="10">
    <location>
        <begin position="47"/>
        <end position="184"/>
    </location>
</feature>
<dbReference type="InterPro" id="IPR007863">
    <property type="entry name" value="Peptidase_M16_C"/>
</dbReference>
<comment type="similarity">
    <text evidence="2 8">Belongs to the peptidase M16 family.</text>
</comment>
<keyword evidence="15" id="KW-1185">Reference proteome</keyword>
<dbReference type="PROSITE" id="PS00143">
    <property type="entry name" value="INSULINASE"/>
    <property type="match status" value="1"/>
</dbReference>
<organism evidence="14 15">
    <name type="scientific">Emiliania huxleyi (strain CCMP1516)</name>
    <dbReference type="NCBI Taxonomy" id="280463"/>
    <lineage>
        <taxon>Eukaryota</taxon>
        <taxon>Haptista</taxon>
        <taxon>Haptophyta</taxon>
        <taxon>Prymnesiophyceae</taxon>
        <taxon>Isochrysidales</taxon>
        <taxon>Noelaerhabdaceae</taxon>
        <taxon>Emiliania</taxon>
    </lineage>
</organism>
<accession>A0A0D3JJ38</accession>
<dbReference type="InterPro" id="IPR054734">
    <property type="entry name" value="PqqF-like_C_4"/>
</dbReference>
<dbReference type="PANTHER" id="PTHR43690">
    <property type="entry name" value="NARDILYSIN"/>
    <property type="match status" value="1"/>
</dbReference>
<dbReference type="Gene3D" id="3.30.830.10">
    <property type="entry name" value="Metalloenzyme, LuxS/M16 peptidase-like"/>
    <property type="match status" value="4"/>
</dbReference>
<evidence type="ECO:0000256" key="4">
    <source>
        <dbReference type="ARBA" id="ARBA00022723"/>
    </source>
</evidence>
<comment type="cofactor">
    <cofactor evidence="1">
        <name>Zn(2+)</name>
        <dbReference type="ChEBI" id="CHEBI:29105"/>
    </cofactor>
</comment>
<evidence type="ECO:0000256" key="3">
    <source>
        <dbReference type="ARBA" id="ARBA00022670"/>
    </source>
</evidence>
<feature type="region of interest" description="Disordered" evidence="9">
    <location>
        <begin position="1"/>
        <end position="23"/>
    </location>
</feature>
<dbReference type="GO" id="GO:0006508">
    <property type="term" value="P:proteolysis"/>
    <property type="evidence" value="ECO:0007669"/>
    <property type="project" value="UniProtKB-KW"/>
</dbReference>
<name>A0A0D3JJ38_EMIH1</name>
<sequence>MRPPSASAKRARGTPPPVRVLSEGEALAKPSTDDRSYRLVELPNAMRVLLISDPQMATKASFALCVGVGYLSDPPNANGLAHFVEHMVFMGTEKYPDENEWAAFLSSHGGEDNGETDAETTCFYFDVHPNYLREGLDRFCQFFAAPRFAWGSSEREVKAIESEFQQAKTSDSNREAQVHAALIDEAHPYNTFGWGDRRSLVERPAAARVDMQREMRQFHAQHYSAGRMSAEPLDELQLWALESCGAIPNKQTSRPRFSSGPPPFAPHRLPLEVRVKPLKDVRRIDFSWFVPSLQEHHRCRPAEYVAHLLGHEGAGSCLAALKAAGLATDLSAGLQEDTSAAAEFAVSVDLTPRGASELDSVVAAVLAFLGFLVRAGPQAWVQEELRGLAALRFKFAESEPEVDYCRRIALSMAQPFYPPEPDAVLSGDHLLSAWRPELVEELLSRLTPSSLLLTVVIAESGAAGDGGDAAGPGGEWQVEPWFDTQFRVSPPLSAERRSLWDEAYAGAGGGPGDAPWAALFALPKPNPYIPTDLSLLCPPPAGGADPSSKPSPPSLLESTPSGCVFCLPDSRFFAPKGVVALEIGTPGASASIERRLLGELAAKVCAELLNEESYSASLGGLGLEIFATPRGWALQVDGFSHKMAQLGVRACETLASLATRGDDAEVGEAFSRVLQQYELGLSNACFKVGDRAPYERRRVLEASFFHYDDMLRAVRGLTPQQLAGFVADTLGGGAYISTYLGGNVDAAVALSFSKAMHAALGSPPPLQQSDVHANTVMLLADEGSCWLVWAVGAKNPTDSNSAVETYWQLGPSEHGLSARLTLLEHLMYEPLFDALRTKQQLGYTVHCCARNTFQMLGFTVTVVSATHLPLEIESRIGEFLASFLDSLAAMPATEFAKNVEAAVANRLQRDRNLAEEAARYFPEIEARTFVFDRAEREAELMRATSQSELAEWARRALVGDEARRLSVHVHKGGADPAGEALPDGALRFELETEKAKLSTWTQPDEPLPPLAM</sequence>
<dbReference type="Proteomes" id="UP000013827">
    <property type="component" value="Unassembled WGS sequence"/>
</dbReference>
<dbReference type="GO" id="GO:0046872">
    <property type="term" value="F:metal ion binding"/>
    <property type="evidence" value="ECO:0007669"/>
    <property type="project" value="UniProtKB-KW"/>
</dbReference>
<keyword evidence="6" id="KW-0862">Zinc</keyword>
<protein>
    <recommendedName>
        <fullName evidence="16">Insulin-degrading enzyme</fullName>
    </recommendedName>
</protein>
<evidence type="ECO:0000259" key="12">
    <source>
        <dbReference type="Pfam" id="PF16187"/>
    </source>
</evidence>
<evidence type="ECO:0000256" key="6">
    <source>
        <dbReference type="ARBA" id="ARBA00022833"/>
    </source>
</evidence>
<dbReference type="InterPro" id="IPR032632">
    <property type="entry name" value="Peptidase_M16_M"/>
</dbReference>
<dbReference type="GO" id="GO:0005737">
    <property type="term" value="C:cytoplasm"/>
    <property type="evidence" value="ECO:0007669"/>
    <property type="project" value="UniProtKB-ARBA"/>
</dbReference>
<keyword evidence="3" id="KW-0645">Protease</keyword>
<evidence type="ECO:0008006" key="16">
    <source>
        <dbReference type="Google" id="ProtNLM"/>
    </source>
</evidence>
<dbReference type="GeneID" id="17269069"/>
<dbReference type="PaxDb" id="2903-EOD23523"/>
<dbReference type="InterPro" id="IPR050626">
    <property type="entry name" value="Peptidase_M16"/>
</dbReference>
<reference evidence="15" key="1">
    <citation type="journal article" date="2013" name="Nature">
        <title>Pan genome of the phytoplankton Emiliania underpins its global distribution.</title>
        <authorList>
            <person name="Read B.A."/>
            <person name="Kegel J."/>
            <person name="Klute M.J."/>
            <person name="Kuo A."/>
            <person name="Lefebvre S.C."/>
            <person name="Maumus F."/>
            <person name="Mayer C."/>
            <person name="Miller J."/>
            <person name="Monier A."/>
            <person name="Salamov A."/>
            <person name="Young J."/>
            <person name="Aguilar M."/>
            <person name="Claverie J.M."/>
            <person name="Frickenhaus S."/>
            <person name="Gonzalez K."/>
            <person name="Herman E.K."/>
            <person name="Lin Y.C."/>
            <person name="Napier J."/>
            <person name="Ogata H."/>
            <person name="Sarno A.F."/>
            <person name="Shmutz J."/>
            <person name="Schroeder D."/>
            <person name="de Vargas C."/>
            <person name="Verret F."/>
            <person name="von Dassow P."/>
            <person name="Valentin K."/>
            <person name="Van de Peer Y."/>
            <person name="Wheeler G."/>
            <person name="Dacks J.B."/>
            <person name="Delwiche C.F."/>
            <person name="Dyhrman S.T."/>
            <person name="Glockner G."/>
            <person name="John U."/>
            <person name="Richards T."/>
            <person name="Worden A.Z."/>
            <person name="Zhang X."/>
            <person name="Grigoriev I.V."/>
            <person name="Allen A.E."/>
            <person name="Bidle K."/>
            <person name="Borodovsky M."/>
            <person name="Bowler C."/>
            <person name="Brownlee C."/>
            <person name="Cock J.M."/>
            <person name="Elias M."/>
            <person name="Gladyshev V.N."/>
            <person name="Groth M."/>
            <person name="Guda C."/>
            <person name="Hadaegh A."/>
            <person name="Iglesias-Rodriguez M.D."/>
            <person name="Jenkins J."/>
            <person name="Jones B.M."/>
            <person name="Lawson T."/>
            <person name="Leese F."/>
            <person name="Lindquist E."/>
            <person name="Lobanov A."/>
            <person name="Lomsadze A."/>
            <person name="Malik S.B."/>
            <person name="Marsh M.E."/>
            <person name="Mackinder L."/>
            <person name="Mock T."/>
            <person name="Mueller-Roeber B."/>
            <person name="Pagarete A."/>
            <person name="Parker M."/>
            <person name="Probert I."/>
            <person name="Quesneville H."/>
            <person name="Raines C."/>
            <person name="Rensing S.A."/>
            <person name="Riano-Pachon D.M."/>
            <person name="Richier S."/>
            <person name="Rokitta S."/>
            <person name="Shiraiwa Y."/>
            <person name="Soanes D.M."/>
            <person name="van der Giezen M."/>
            <person name="Wahlund T.M."/>
            <person name="Williams B."/>
            <person name="Wilson W."/>
            <person name="Wolfe G."/>
            <person name="Wurch L.L."/>
        </authorList>
    </citation>
    <scope>NUCLEOTIDE SEQUENCE</scope>
</reference>
<evidence type="ECO:0000256" key="9">
    <source>
        <dbReference type="SAM" id="MobiDB-lite"/>
    </source>
</evidence>
<evidence type="ECO:0000256" key="1">
    <source>
        <dbReference type="ARBA" id="ARBA00001947"/>
    </source>
</evidence>
<evidence type="ECO:0000259" key="11">
    <source>
        <dbReference type="Pfam" id="PF05193"/>
    </source>
</evidence>
<evidence type="ECO:0000256" key="7">
    <source>
        <dbReference type="ARBA" id="ARBA00023049"/>
    </source>
</evidence>
<dbReference type="PANTHER" id="PTHR43690:SF18">
    <property type="entry name" value="INSULIN-DEGRADING ENZYME-RELATED"/>
    <property type="match status" value="1"/>
</dbReference>
<dbReference type="InterPro" id="IPR011249">
    <property type="entry name" value="Metalloenz_LuxS/M16"/>
</dbReference>
<dbReference type="Pfam" id="PF00675">
    <property type="entry name" value="Peptidase_M16"/>
    <property type="match status" value="1"/>
</dbReference>
<keyword evidence="4" id="KW-0479">Metal-binding</keyword>
<dbReference type="EnsemblProtists" id="EOD23523">
    <property type="protein sequence ID" value="EOD23523"/>
    <property type="gene ID" value="EMIHUDRAFT_74380"/>
</dbReference>
<evidence type="ECO:0000259" key="10">
    <source>
        <dbReference type="Pfam" id="PF00675"/>
    </source>
</evidence>
<dbReference type="OMA" id="INQVMEH"/>
<dbReference type="Pfam" id="PF16187">
    <property type="entry name" value="Peptidase_M16_M"/>
    <property type="match status" value="1"/>
</dbReference>
<dbReference type="eggNOG" id="KOG0959">
    <property type="taxonomic scope" value="Eukaryota"/>
</dbReference>
<evidence type="ECO:0000256" key="5">
    <source>
        <dbReference type="ARBA" id="ARBA00022801"/>
    </source>
</evidence>
<proteinExistence type="inferred from homology"/>
<keyword evidence="7" id="KW-0482">Metalloprotease</keyword>
<evidence type="ECO:0000256" key="2">
    <source>
        <dbReference type="ARBA" id="ARBA00007261"/>
    </source>
</evidence>
<dbReference type="SUPFAM" id="SSF63411">
    <property type="entry name" value="LuxS/MPP-like metallohydrolase"/>
    <property type="match status" value="4"/>
</dbReference>
<dbReference type="KEGG" id="ehx:EMIHUDRAFT_74380"/>
<dbReference type="InterPro" id="IPR001431">
    <property type="entry name" value="Pept_M16_Zn_BS"/>
</dbReference>
<dbReference type="Pfam" id="PF05193">
    <property type="entry name" value="Peptidase_M16_C"/>
    <property type="match status" value="1"/>
</dbReference>
<dbReference type="FunFam" id="3.30.830.10:FF:000005">
    <property type="entry name" value="nardilysin isoform X1"/>
    <property type="match status" value="1"/>
</dbReference>
<dbReference type="Pfam" id="PF22456">
    <property type="entry name" value="PqqF-like_C_4"/>
    <property type="match status" value="1"/>
</dbReference>
<dbReference type="InterPro" id="IPR011765">
    <property type="entry name" value="Pept_M16_N"/>
</dbReference>
<dbReference type="AlphaFoldDB" id="A0A0D3JJ38"/>
<keyword evidence="5" id="KW-0378">Hydrolase</keyword>
<dbReference type="RefSeq" id="XP_005775952.1">
    <property type="nucleotide sequence ID" value="XM_005775895.1"/>
</dbReference>
<dbReference type="GO" id="GO:0004222">
    <property type="term" value="F:metalloendopeptidase activity"/>
    <property type="evidence" value="ECO:0007669"/>
    <property type="project" value="InterPro"/>
</dbReference>
<evidence type="ECO:0000256" key="8">
    <source>
        <dbReference type="RuleBase" id="RU004447"/>
    </source>
</evidence>
<dbReference type="HOGENOM" id="CLU_004639_1_1_1"/>
<reference evidence="14" key="2">
    <citation type="submission" date="2024-10" db="UniProtKB">
        <authorList>
            <consortium name="EnsemblProtists"/>
        </authorList>
    </citation>
    <scope>IDENTIFICATION</scope>
</reference>
<dbReference type="STRING" id="2903.R1CKU2"/>